<dbReference type="AlphaFoldDB" id="A0A7J6LGQ0"/>
<proteinExistence type="predicted"/>
<evidence type="ECO:0008006" key="3">
    <source>
        <dbReference type="Google" id="ProtNLM"/>
    </source>
</evidence>
<reference evidence="1 2" key="1">
    <citation type="submission" date="2020-04" db="EMBL/GenBank/DDBJ databases">
        <title>Perkinsus olseni comparative genomics.</title>
        <authorList>
            <person name="Bogema D.R."/>
        </authorList>
    </citation>
    <scope>NUCLEOTIDE SEQUENCE [LARGE SCALE GENOMIC DNA]</scope>
    <source>
        <strain evidence="1">ATCC PRA-179</strain>
    </source>
</reference>
<gene>
    <name evidence="1" type="ORF">FOZ61_005723</name>
</gene>
<comment type="caution">
    <text evidence="1">The sequence shown here is derived from an EMBL/GenBank/DDBJ whole genome shotgun (WGS) entry which is preliminary data.</text>
</comment>
<evidence type="ECO:0000313" key="1">
    <source>
        <dbReference type="EMBL" id="KAF4658296.1"/>
    </source>
</evidence>
<accession>A0A7J6LGQ0</accession>
<dbReference type="PANTHER" id="PTHR21530">
    <property type="entry name" value="PHEROMONE SHUTDOWN PROTEIN"/>
    <property type="match status" value="1"/>
</dbReference>
<dbReference type="OrthoDB" id="48306at2759"/>
<dbReference type="PANTHER" id="PTHR21530:SF7">
    <property type="entry name" value="TRAB DOMAIN-CONTAINING PROTEIN"/>
    <property type="match status" value="1"/>
</dbReference>
<dbReference type="Pfam" id="PF01963">
    <property type="entry name" value="TraB_PrgY_gumN"/>
    <property type="match status" value="1"/>
</dbReference>
<dbReference type="InterPro" id="IPR002816">
    <property type="entry name" value="TraB/PrgY/GumN_fam"/>
</dbReference>
<dbReference type="InterPro" id="IPR046345">
    <property type="entry name" value="TraB_PrgY-like"/>
</dbReference>
<protein>
    <recommendedName>
        <fullName evidence="3">TraB domain-containing protein</fullName>
    </recommendedName>
</protein>
<sequence length="278" mass="30689">MLDSHCSRMLRPWLRPMLRGRRFCTATTGVSVEYNSANQTISYLRAPGREVILIGTAHISSSSAQEVRDMIIKERPSGVMVELCPKRIQKMRDGGLGVSPGGLGEMLKVLLRGLGSGGGLPMQGLLEQALKGFYGNFKSMGIEPGAEFKNAMEAAEEVGAKVIAGDIDITLTMEGLTRALQQDWQQMLACRELLDLDIDHSRGFMDTAEQLKSREKAAQINAAMRKCAPHVYEVMIEDRDRTMAGYLCRSSHRKMVGVVGMGHCVGIEKAWLEHFMNV</sequence>
<dbReference type="EMBL" id="JABAHT010000315">
    <property type="protein sequence ID" value="KAF4658296.1"/>
    <property type="molecule type" value="Genomic_DNA"/>
</dbReference>
<dbReference type="Proteomes" id="UP000570595">
    <property type="component" value="Unassembled WGS sequence"/>
</dbReference>
<name>A0A7J6LGQ0_PEROL</name>
<organism evidence="1 2">
    <name type="scientific">Perkinsus olseni</name>
    <name type="common">Perkinsus atlanticus</name>
    <dbReference type="NCBI Taxonomy" id="32597"/>
    <lineage>
        <taxon>Eukaryota</taxon>
        <taxon>Sar</taxon>
        <taxon>Alveolata</taxon>
        <taxon>Perkinsozoa</taxon>
        <taxon>Perkinsea</taxon>
        <taxon>Perkinsida</taxon>
        <taxon>Perkinsidae</taxon>
        <taxon>Perkinsus</taxon>
    </lineage>
</organism>
<evidence type="ECO:0000313" key="2">
    <source>
        <dbReference type="Proteomes" id="UP000570595"/>
    </source>
</evidence>
<dbReference type="CDD" id="cd14726">
    <property type="entry name" value="TraB_PrgY-like"/>
    <property type="match status" value="1"/>
</dbReference>